<evidence type="ECO:0000313" key="5">
    <source>
        <dbReference type="Proteomes" id="UP000230069"/>
    </source>
</evidence>
<dbReference type="AlphaFoldDB" id="A0A2G5DR04"/>
<dbReference type="EMBL" id="KZ305033">
    <property type="protein sequence ID" value="PIA45954.1"/>
    <property type="molecule type" value="Genomic_DNA"/>
</dbReference>
<feature type="region of interest" description="Disordered" evidence="2">
    <location>
        <begin position="246"/>
        <end position="305"/>
    </location>
</feature>
<keyword evidence="1" id="KW-0863">Zinc-finger</keyword>
<dbReference type="PANTHER" id="PTHR31150">
    <property type="entry name" value="EXPRESSED PROTEIN"/>
    <property type="match status" value="1"/>
</dbReference>
<feature type="compositionally biased region" description="Polar residues" evidence="2">
    <location>
        <begin position="606"/>
        <end position="619"/>
    </location>
</feature>
<evidence type="ECO:0000259" key="3">
    <source>
        <dbReference type="PROSITE" id="PS50089"/>
    </source>
</evidence>
<feature type="domain" description="RING-type" evidence="3">
    <location>
        <begin position="728"/>
        <end position="783"/>
    </location>
</feature>
<dbReference type="PANTHER" id="PTHR31150:SF19">
    <property type="entry name" value="RING-TYPE DOMAIN-CONTAINING PROTEIN"/>
    <property type="match status" value="1"/>
</dbReference>
<sequence length="788" mass="84230">MAGSLFNTEGGVPAGVQPQNVGGGPVLSSPFHDVSICSEDFLDFSSLFDDVQRPHVNINTIMNEVNAEVLQHSLGGTTGSTNTARVHGFGADGDNIRNVPFHLNSFQIPEIPQRNTITGSNTVAGVQRHSQGGTETPTSCMYGINNNNEIRFPGQYNNLQSPQMGRSSINIGSNGPHIMQQKSRAGAASHASRVQSARSNSDNFMPVVTQSNNLQSLLVNRNSIRSGGKNASAVQQNCQGETVTGKTQGVTVDSNNDTSIPTLSNDSQGRHIRRSLISTERGFTSSMSANSLGETRDGTNLGSNPRLLNRHQSLLTDRNFINIEDDIHEVHKSQVGRKLMALNNVKTNEKQSVSALFPEEIDSSLLNLGLGDSTPFGFKCNSLEGGFFSDNEFPGITQSYATPGQQTDGNFLSLGGNLGDQNRYNNAATAGVTLNPYLSLGGNMENQSSFNNASRTISGTNAGVSLIPMTNPQAVRGNMHQSVSRPVSRTLVPQGNVTIPYRGFNGHPSVDMRPLNNIPSGLHANEEARLSRLLLRPSPRLAVPTGTRSANLQQAYMNNVRSTNSSMASPLTSTAARAFRQNHSGHPIPFENTMSEAAKGIPALSDNRTQMQADQQTASKSRRGKRASADGIQYAQSAKVRLGPSVSGKPAPVAGGVGVAQTYEGVLGQSIQNNHTQNVPAITRAPRGRKALQPSINPSTASGNQTKTVHHLKFEDPTVFCKSSGEKCHICKRDLTFTSEGPVTQPPIPPAVAVLHCGHTFHDECLQRITPEDQLKDPPCIPCAIGSS</sequence>
<dbReference type="InterPro" id="IPR001841">
    <property type="entry name" value="Znf_RING"/>
</dbReference>
<keyword evidence="5" id="KW-1185">Reference proteome</keyword>
<evidence type="ECO:0000256" key="1">
    <source>
        <dbReference type="PROSITE-ProRule" id="PRU00175"/>
    </source>
</evidence>
<feature type="region of interest" description="Disordered" evidence="2">
    <location>
        <begin position="606"/>
        <end position="629"/>
    </location>
</feature>
<evidence type="ECO:0000313" key="4">
    <source>
        <dbReference type="EMBL" id="PIA45954.1"/>
    </source>
</evidence>
<dbReference type="OrthoDB" id="1887047at2759"/>
<keyword evidence="1" id="KW-0479">Metal-binding</keyword>
<organism evidence="4 5">
    <name type="scientific">Aquilegia coerulea</name>
    <name type="common">Rocky mountain columbine</name>
    <dbReference type="NCBI Taxonomy" id="218851"/>
    <lineage>
        <taxon>Eukaryota</taxon>
        <taxon>Viridiplantae</taxon>
        <taxon>Streptophyta</taxon>
        <taxon>Embryophyta</taxon>
        <taxon>Tracheophyta</taxon>
        <taxon>Spermatophyta</taxon>
        <taxon>Magnoliopsida</taxon>
        <taxon>Ranunculales</taxon>
        <taxon>Ranunculaceae</taxon>
        <taxon>Thalictroideae</taxon>
        <taxon>Aquilegia</taxon>
    </lineage>
</organism>
<reference evidence="4 5" key="1">
    <citation type="submission" date="2017-09" db="EMBL/GenBank/DDBJ databases">
        <title>WGS assembly of Aquilegia coerulea Goldsmith.</title>
        <authorList>
            <person name="Hodges S."/>
            <person name="Kramer E."/>
            <person name="Nordborg M."/>
            <person name="Tomkins J."/>
            <person name="Borevitz J."/>
            <person name="Derieg N."/>
            <person name="Yan J."/>
            <person name="Mihaltcheva S."/>
            <person name="Hayes R.D."/>
            <person name="Rokhsar D."/>
        </authorList>
    </citation>
    <scope>NUCLEOTIDE SEQUENCE [LARGE SCALE GENOMIC DNA]</scope>
    <source>
        <strain evidence="5">cv. Goldsmith</strain>
    </source>
</reference>
<dbReference type="SUPFAM" id="SSF57850">
    <property type="entry name" value="RING/U-box"/>
    <property type="match status" value="1"/>
</dbReference>
<dbReference type="InParanoid" id="A0A2G5DR04"/>
<feature type="region of interest" description="Disordered" evidence="2">
    <location>
        <begin position="1"/>
        <end position="21"/>
    </location>
</feature>
<feature type="compositionally biased region" description="Polar residues" evidence="2">
    <location>
        <begin position="246"/>
        <end position="267"/>
    </location>
</feature>
<accession>A0A2G5DR04</accession>
<name>A0A2G5DR04_AQUCA</name>
<dbReference type="PROSITE" id="PS50089">
    <property type="entry name" value="ZF_RING_2"/>
    <property type="match status" value="1"/>
</dbReference>
<dbReference type="GO" id="GO:0008270">
    <property type="term" value="F:zinc ion binding"/>
    <property type="evidence" value="ECO:0007669"/>
    <property type="project" value="UniProtKB-KW"/>
</dbReference>
<gene>
    <name evidence="4" type="ORF">AQUCO_01600301v1</name>
</gene>
<proteinExistence type="predicted"/>
<evidence type="ECO:0000256" key="2">
    <source>
        <dbReference type="SAM" id="MobiDB-lite"/>
    </source>
</evidence>
<feature type="compositionally biased region" description="Low complexity" evidence="2">
    <location>
        <begin position="10"/>
        <end position="20"/>
    </location>
</feature>
<dbReference type="Proteomes" id="UP000230069">
    <property type="component" value="Unassembled WGS sequence"/>
</dbReference>
<feature type="compositionally biased region" description="Polar residues" evidence="2">
    <location>
        <begin position="276"/>
        <end position="303"/>
    </location>
</feature>
<protein>
    <recommendedName>
        <fullName evidence="3">RING-type domain-containing protein</fullName>
    </recommendedName>
</protein>
<keyword evidence="1" id="KW-0862">Zinc</keyword>